<evidence type="ECO:0000259" key="10">
    <source>
        <dbReference type="Pfam" id="PF00561"/>
    </source>
</evidence>
<dbReference type="OrthoDB" id="9974421at2759"/>
<dbReference type="InterPro" id="IPR029058">
    <property type="entry name" value="AB_hydrolase_fold"/>
</dbReference>
<feature type="active site" description="Charge relay system" evidence="8">
    <location>
        <position position="392"/>
    </location>
</feature>
<keyword evidence="14" id="KW-1185">Reference proteome</keyword>
<evidence type="ECO:0000256" key="4">
    <source>
        <dbReference type="ARBA" id="ARBA00022963"/>
    </source>
</evidence>
<accession>B0W6H4</accession>
<dbReference type="KEGG" id="cqu:CpipJ_CPIJ002725"/>
<feature type="active site" description="Charge relay system" evidence="8">
    <location>
        <position position="361"/>
    </location>
</feature>
<evidence type="ECO:0000256" key="3">
    <source>
        <dbReference type="ARBA" id="ARBA00022801"/>
    </source>
</evidence>
<keyword evidence="3 7" id="KW-0378">Hydrolase</keyword>
<reference evidence="12" key="1">
    <citation type="submission" date="2007-03" db="EMBL/GenBank/DDBJ databases">
        <title>Annotation of Culex pipiens quinquefasciatus.</title>
        <authorList>
            <consortium name="The Broad Institute Genome Sequencing Platform"/>
            <person name="Atkinson P.W."/>
            <person name="Hemingway J."/>
            <person name="Christensen B.M."/>
            <person name="Higgs S."/>
            <person name="Kodira C."/>
            <person name="Hannick L."/>
            <person name="Megy K."/>
            <person name="O'Leary S."/>
            <person name="Pearson M."/>
            <person name="Haas B.J."/>
            <person name="Mauceli E."/>
            <person name="Wortman J.R."/>
            <person name="Lee N.H."/>
            <person name="Guigo R."/>
            <person name="Stanke M."/>
            <person name="Alvarado L."/>
            <person name="Amedeo P."/>
            <person name="Antoine C.H."/>
            <person name="Arensburger P."/>
            <person name="Bidwell S.L."/>
            <person name="Crawford M."/>
            <person name="Camaro F."/>
            <person name="Devon K."/>
            <person name="Engels R."/>
            <person name="Hammond M."/>
            <person name="Howarth C."/>
            <person name="Koehrsen M."/>
            <person name="Lawson D."/>
            <person name="Montgomery P."/>
            <person name="Nene V."/>
            <person name="Nusbaum C."/>
            <person name="Puiu D."/>
            <person name="Romero-Severson J."/>
            <person name="Severson D.W."/>
            <person name="Shumway M."/>
            <person name="Sisk P."/>
            <person name="Stolte C."/>
            <person name="Zeng Q."/>
            <person name="Eisenstadt E."/>
            <person name="Fraser-Liggett C."/>
            <person name="Strausberg R."/>
            <person name="Galagan J."/>
            <person name="Birren B."/>
            <person name="Collins F.H."/>
        </authorList>
    </citation>
    <scope>NUCLEOTIDE SEQUENCE [LARGE SCALE GENOMIC DNA]</scope>
    <source>
        <strain evidence="12">JHB</strain>
    </source>
</reference>
<dbReference type="InterPro" id="IPR006693">
    <property type="entry name" value="AB_hydrolase_lipase"/>
</dbReference>
<evidence type="ECO:0000313" key="14">
    <source>
        <dbReference type="Proteomes" id="UP000002320"/>
    </source>
</evidence>
<dbReference type="GO" id="GO:0016042">
    <property type="term" value="P:lipid catabolic process"/>
    <property type="evidence" value="ECO:0007669"/>
    <property type="project" value="UniProtKB-KW"/>
</dbReference>
<dbReference type="FunFam" id="3.40.50.1820:FF:000057">
    <property type="entry name" value="Lipase"/>
    <property type="match status" value="1"/>
</dbReference>
<evidence type="ECO:0000313" key="13">
    <source>
        <dbReference type="EnsemblMetazoa" id="CPIJ002725-PA"/>
    </source>
</evidence>
<feature type="region of interest" description="Disordered" evidence="9">
    <location>
        <begin position="1"/>
        <end position="25"/>
    </location>
</feature>
<evidence type="ECO:0000313" key="12">
    <source>
        <dbReference type="EMBL" id="EDS36648.1"/>
    </source>
</evidence>
<dbReference type="InParanoid" id="B0W6H4"/>
<name>B0W6H4_CULQU</name>
<dbReference type="STRING" id="7176.B0W6H4"/>
<keyword evidence="5" id="KW-0443">Lipid metabolism</keyword>
<dbReference type="AlphaFoldDB" id="B0W6H4"/>
<dbReference type="SMR" id="B0W6H4"/>
<protein>
    <recommendedName>
        <fullName evidence="7">Lipase</fullName>
    </recommendedName>
</protein>
<evidence type="ECO:0000256" key="9">
    <source>
        <dbReference type="SAM" id="MobiDB-lite"/>
    </source>
</evidence>
<dbReference type="eggNOG" id="KOG2624">
    <property type="taxonomic scope" value="Eukaryota"/>
</dbReference>
<dbReference type="GO" id="GO:0016788">
    <property type="term" value="F:hydrolase activity, acting on ester bonds"/>
    <property type="evidence" value="ECO:0007669"/>
    <property type="project" value="InterPro"/>
</dbReference>
<dbReference type="MEROPS" id="S33.A88"/>
<proteinExistence type="inferred from homology"/>
<dbReference type="SUPFAM" id="SSF53474">
    <property type="entry name" value="alpha/beta-Hydrolases"/>
    <property type="match status" value="1"/>
</dbReference>
<evidence type="ECO:0000256" key="8">
    <source>
        <dbReference type="PIRSR" id="PIRSR000862-1"/>
    </source>
</evidence>
<evidence type="ECO:0000259" key="11">
    <source>
        <dbReference type="Pfam" id="PF04083"/>
    </source>
</evidence>
<evidence type="ECO:0000256" key="5">
    <source>
        <dbReference type="ARBA" id="ARBA00023098"/>
    </source>
</evidence>
<keyword evidence="2" id="KW-0732">Signal</keyword>
<dbReference type="Pfam" id="PF00561">
    <property type="entry name" value="Abhydrolase_1"/>
    <property type="match status" value="1"/>
</dbReference>
<keyword evidence="6" id="KW-0325">Glycoprotein</keyword>
<comment type="similarity">
    <text evidence="1 7">Belongs to the AB hydrolase superfamily. Lipase family.</text>
</comment>
<evidence type="ECO:0000256" key="6">
    <source>
        <dbReference type="ARBA" id="ARBA00023180"/>
    </source>
</evidence>
<keyword evidence="4 7" id="KW-0442">Lipid degradation</keyword>
<dbReference type="VEuPathDB" id="VectorBase:CQUJHB004800"/>
<reference evidence="13" key="2">
    <citation type="submission" date="2021-02" db="UniProtKB">
        <authorList>
            <consortium name="EnsemblMetazoa"/>
        </authorList>
    </citation>
    <scope>IDENTIFICATION</scope>
    <source>
        <strain evidence="13">JHB</strain>
    </source>
</reference>
<dbReference type="Pfam" id="PF04083">
    <property type="entry name" value="Abhydro_lipase"/>
    <property type="match status" value="1"/>
</dbReference>
<feature type="domain" description="Partial AB-hydrolase lipase" evidence="11">
    <location>
        <begin position="56"/>
        <end position="111"/>
    </location>
</feature>
<dbReference type="PIRSF" id="PIRSF000862">
    <property type="entry name" value="Steryl_ester_lip"/>
    <property type="match status" value="1"/>
</dbReference>
<organism>
    <name type="scientific">Culex quinquefasciatus</name>
    <name type="common">Southern house mosquito</name>
    <name type="synonym">Culex pungens</name>
    <dbReference type="NCBI Taxonomy" id="7176"/>
    <lineage>
        <taxon>Eukaryota</taxon>
        <taxon>Metazoa</taxon>
        <taxon>Ecdysozoa</taxon>
        <taxon>Arthropoda</taxon>
        <taxon>Hexapoda</taxon>
        <taxon>Insecta</taxon>
        <taxon>Pterygota</taxon>
        <taxon>Neoptera</taxon>
        <taxon>Endopterygota</taxon>
        <taxon>Diptera</taxon>
        <taxon>Nematocera</taxon>
        <taxon>Culicoidea</taxon>
        <taxon>Culicidae</taxon>
        <taxon>Culicinae</taxon>
        <taxon>Culicini</taxon>
        <taxon>Culex</taxon>
        <taxon>Culex</taxon>
    </lineage>
</organism>
<feature type="active site" description="Nucleophile" evidence="8">
    <location>
        <position position="188"/>
    </location>
</feature>
<sequence>MLELRTNQSRKPRGSKPGGQLIDGLGSGRRSVVAGHAVYNNSAPFVVEDEDALLTVPQLIRKYGYEVEEYQVPTEDGYLLAMYRIPSRTNSGKHPVFMMHSLFSSCSDWVLIGPKHGLAYLLADRGYDIWMGNARGTRYSRNHERLAVNSAEFWDFTFHEIGFYDVPALIDFVLDRTGFSKLHYIGFSQGAMTSFIALTSRPQYNAKIVQLQALSPAVYMYRSLSSFIRLGVTLRQEIEAAFDAAGLMEVVPHFEQQYHFWKWLCPAPQQTACRTIIYNVAGANPKQLDVKMLQIFLGHFPAGASVKQALHYLQIITDGIFRQFDYEYPAKNTLVYGNSTVPRYDLSKATAPVRTYYGYNDNVVNYLNVLQLEREIPNVVGSYAVPDKRFTHADFILANNVKEVLYDEVVRNVERAERDAS</sequence>
<dbReference type="InterPro" id="IPR025483">
    <property type="entry name" value="Lipase_euk"/>
</dbReference>
<evidence type="ECO:0000256" key="7">
    <source>
        <dbReference type="PIRNR" id="PIRNR000862"/>
    </source>
</evidence>
<dbReference type="VEuPathDB" id="VectorBase:CPIJ002725"/>
<dbReference type="OMA" id="TACRTII"/>
<dbReference type="EnsemblMetazoa" id="CPIJ002725-RA">
    <property type="protein sequence ID" value="CPIJ002725-PA"/>
    <property type="gene ID" value="CPIJ002725"/>
</dbReference>
<gene>
    <name evidence="13" type="primary">6033919</name>
    <name evidence="12" type="ORF">CpipJ_CPIJ002725</name>
</gene>
<dbReference type="PANTHER" id="PTHR11005">
    <property type="entry name" value="LYSOSOMAL ACID LIPASE-RELATED"/>
    <property type="match status" value="1"/>
</dbReference>
<dbReference type="InterPro" id="IPR000073">
    <property type="entry name" value="AB_hydrolase_1"/>
</dbReference>
<feature type="domain" description="AB hydrolase-1" evidence="10">
    <location>
        <begin position="116"/>
        <end position="226"/>
    </location>
</feature>
<evidence type="ECO:0000256" key="1">
    <source>
        <dbReference type="ARBA" id="ARBA00010701"/>
    </source>
</evidence>
<dbReference type="HOGENOM" id="CLU_010974_0_3_1"/>
<dbReference type="Gene3D" id="3.40.50.1820">
    <property type="entry name" value="alpha/beta hydrolase"/>
    <property type="match status" value="1"/>
</dbReference>
<evidence type="ECO:0000256" key="2">
    <source>
        <dbReference type="ARBA" id="ARBA00022729"/>
    </source>
</evidence>
<dbReference type="Proteomes" id="UP000002320">
    <property type="component" value="Unassembled WGS sequence"/>
</dbReference>
<dbReference type="ESTHER" id="culqu-b0w6h4">
    <property type="family name" value="Acidic_Lipase"/>
</dbReference>
<dbReference type="EMBL" id="DS231848">
    <property type="protein sequence ID" value="EDS36648.1"/>
    <property type="molecule type" value="Genomic_DNA"/>
</dbReference>